<feature type="region of interest" description="Disordered" evidence="1">
    <location>
        <begin position="231"/>
        <end position="250"/>
    </location>
</feature>
<keyword evidence="3" id="KW-1185">Reference proteome</keyword>
<feature type="compositionally biased region" description="Low complexity" evidence="1">
    <location>
        <begin position="284"/>
        <end position="335"/>
    </location>
</feature>
<gene>
    <name evidence="2" type="ORF">Psuf_075650</name>
</gene>
<dbReference type="AlphaFoldDB" id="A0A6F8YVW8"/>
<organism evidence="2 3">
    <name type="scientific">Phytohabitans suffuscus</name>
    <dbReference type="NCBI Taxonomy" id="624315"/>
    <lineage>
        <taxon>Bacteria</taxon>
        <taxon>Bacillati</taxon>
        <taxon>Actinomycetota</taxon>
        <taxon>Actinomycetes</taxon>
        <taxon>Micromonosporales</taxon>
        <taxon>Micromonosporaceae</taxon>
    </lineage>
</organism>
<protein>
    <submittedName>
        <fullName evidence="2">Uncharacterized protein</fullName>
    </submittedName>
</protein>
<dbReference type="KEGG" id="psuu:Psuf_075650"/>
<dbReference type="EMBL" id="AP022871">
    <property type="protein sequence ID" value="BCB90252.1"/>
    <property type="molecule type" value="Genomic_DNA"/>
</dbReference>
<proteinExistence type="predicted"/>
<sequence length="342" mass="36799">MPEPSLDEPTALAHSILLKDLPLDAAGEQQRVRDPYALSLPDQAREKAAEVVRARFGDGNDGPDAPAHRGWELDRFLRRPLDVRRAVCVELRRLMDSSPDLRFLVENGHLPNTQRQFMQLRADIHAKNRLYAALGTDVGIVANDTTTPADQKRAAEELLRRLPATPEKRRALVQPAPFEESEWNNPDRASTALAGRFAQATKRELVKHHTDLALLDKHGLLKSTDRELRGLTRTAPAPPGNLTPGTAGTQVVRGFEPTSASSATGSPTEQRSAGPESWFIFPRQQPQPASVSAAAGVTSPTAGSPPRAPGGAAPADTRASSPARPQRAASPGHAPGRPPARG</sequence>
<evidence type="ECO:0000313" key="3">
    <source>
        <dbReference type="Proteomes" id="UP000503011"/>
    </source>
</evidence>
<evidence type="ECO:0000256" key="1">
    <source>
        <dbReference type="SAM" id="MobiDB-lite"/>
    </source>
</evidence>
<name>A0A6F8YVW8_9ACTN</name>
<accession>A0A6F8YVW8</accession>
<feature type="region of interest" description="Disordered" evidence="1">
    <location>
        <begin position="282"/>
        <end position="342"/>
    </location>
</feature>
<dbReference type="Proteomes" id="UP000503011">
    <property type="component" value="Chromosome"/>
</dbReference>
<evidence type="ECO:0000313" key="2">
    <source>
        <dbReference type="EMBL" id="BCB90252.1"/>
    </source>
</evidence>
<reference evidence="2 3" key="2">
    <citation type="submission" date="2020-03" db="EMBL/GenBank/DDBJ databases">
        <authorList>
            <person name="Ichikawa N."/>
            <person name="Kimura A."/>
            <person name="Kitahashi Y."/>
            <person name="Uohara A."/>
        </authorList>
    </citation>
    <scope>NUCLEOTIDE SEQUENCE [LARGE SCALE GENOMIC DNA]</scope>
    <source>
        <strain evidence="2 3">NBRC 105367</strain>
    </source>
</reference>
<reference evidence="2 3" key="1">
    <citation type="submission" date="2020-03" db="EMBL/GenBank/DDBJ databases">
        <title>Whole genome shotgun sequence of Phytohabitans suffuscus NBRC 105367.</title>
        <authorList>
            <person name="Komaki H."/>
            <person name="Tamura T."/>
        </authorList>
    </citation>
    <scope>NUCLEOTIDE SEQUENCE [LARGE SCALE GENOMIC DNA]</scope>
    <source>
        <strain evidence="2 3">NBRC 105367</strain>
    </source>
</reference>